<protein>
    <submittedName>
        <fullName evidence="1">Uncharacterized protein</fullName>
    </submittedName>
</protein>
<dbReference type="EMBL" id="HACA01024262">
    <property type="protein sequence ID" value="CDW41623.1"/>
    <property type="molecule type" value="Transcribed_RNA"/>
</dbReference>
<proteinExistence type="predicted"/>
<accession>A0A0K2UTM8</accession>
<organism evidence="1">
    <name type="scientific">Lepeophtheirus salmonis</name>
    <name type="common">Salmon louse</name>
    <name type="synonym">Caligus salmonis</name>
    <dbReference type="NCBI Taxonomy" id="72036"/>
    <lineage>
        <taxon>Eukaryota</taxon>
        <taxon>Metazoa</taxon>
        <taxon>Ecdysozoa</taxon>
        <taxon>Arthropoda</taxon>
        <taxon>Crustacea</taxon>
        <taxon>Multicrustacea</taxon>
        <taxon>Hexanauplia</taxon>
        <taxon>Copepoda</taxon>
        <taxon>Siphonostomatoida</taxon>
        <taxon>Caligidae</taxon>
        <taxon>Lepeophtheirus</taxon>
    </lineage>
</organism>
<reference evidence="1" key="1">
    <citation type="submission" date="2014-05" db="EMBL/GenBank/DDBJ databases">
        <authorList>
            <person name="Chronopoulou M."/>
        </authorList>
    </citation>
    <scope>NUCLEOTIDE SEQUENCE</scope>
    <source>
        <tissue evidence="1">Whole organism</tissue>
    </source>
</reference>
<name>A0A0K2UTM8_LEPSM</name>
<evidence type="ECO:0000313" key="1">
    <source>
        <dbReference type="EMBL" id="CDW41623.1"/>
    </source>
</evidence>
<sequence length="85" mass="10040">MRSTHLICPSFASRHFSSYSRMIHHFSPMYFLYYATERESKRSNMQHIALYYTLSSETRCTLEQEIVVVFVSKLYCSLVLVDMGL</sequence>
<dbReference type="AlphaFoldDB" id="A0A0K2UTM8"/>